<name>A0A3M7QTS3_BRAPC</name>
<reference evidence="1 2" key="1">
    <citation type="journal article" date="2018" name="Sci. Rep.">
        <title>Genomic signatures of local adaptation to the degree of environmental predictability in rotifers.</title>
        <authorList>
            <person name="Franch-Gras L."/>
            <person name="Hahn C."/>
            <person name="Garcia-Roger E.M."/>
            <person name="Carmona M.J."/>
            <person name="Serra M."/>
            <person name="Gomez A."/>
        </authorList>
    </citation>
    <scope>NUCLEOTIDE SEQUENCE [LARGE SCALE GENOMIC DNA]</scope>
    <source>
        <strain evidence="1">HYR1</strain>
    </source>
</reference>
<dbReference type="Proteomes" id="UP000276133">
    <property type="component" value="Unassembled WGS sequence"/>
</dbReference>
<dbReference type="AlphaFoldDB" id="A0A3M7QTS3"/>
<keyword evidence="2" id="KW-1185">Reference proteome</keyword>
<proteinExistence type="predicted"/>
<dbReference type="EMBL" id="REGN01005206">
    <property type="protein sequence ID" value="RNA14365.1"/>
    <property type="molecule type" value="Genomic_DNA"/>
</dbReference>
<organism evidence="1 2">
    <name type="scientific">Brachionus plicatilis</name>
    <name type="common">Marine rotifer</name>
    <name type="synonym">Brachionus muelleri</name>
    <dbReference type="NCBI Taxonomy" id="10195"/>
    <lineage>
        <taxon>Eukaryota</taxon>
        <taxon>Metazoa</taxon>
        <taxon>Spiralia</taxon>
        <taxon>Gnathifera</taxon>
        <taxon>Rotifera</taxon>
        <taxon>Eurotatoria</taxon>
        <taxon>Monogononta</taxon>
        <taxon>Pseudotrocha</taxon>
        <taxon>Ploima</taxon>
        <taxon>Brachionidae</taxon>
        <taxon>Brachionus</taxon>
    </lineage>
</organism>
<gene>
    <name evidence="1" type="ORF">BpHYR1_050933</name>
</gene>
<evidence type="ECO:0000313" key="2">
    <source>
        <dbReference type="Proteomes" id="UP000276133"/>
    </source>
</evidence>
<accession>A0A3M7QTS3</accession>
<protein>
    <submittedName>
        <fullName evidence="1">Uncharacterized protein</fullName>
    </submittedName>
</protein>
<evidence type="ECO:0000313" key="1">
    <source>
        <dbReference type="EMBL" id="RNA14365.1"/>
    </source>
</evidence>
<sequence length="62" mass="7348">MENLKVLRNAKKKSRQLELQRQIQQESTINRLNSSLFDTNQNYCDPMEGVLSQQVSFQMKLF</sequence>
<comment type="caution">
    <text evidence="1">The sequence shown here is derived from an EMBL/GenBank/DDBJ whole genome shotgun (WGS) entry which is preliminary data.</text>
</comment>